<evidence type="ECO:0000256" key="5">
    <source>
        <dbReference type="ARBA" id="ARBA00022989"/>
    </source>
</evidence>
<evidence type="ECO:0000256" key="6">
    <source>
        <dbReference type="ARBA" id="ARBA00023136"/>
    </source>
</evidence>
<feature type="transmembrane region" description="Helical" evidence="7">
    <location>
        <begin position="52"/>
        <end position="69"/>
    </location>
</feature>
<dbReference type="EMBL" id="CP023004">
    <property type="protein sequence ID" value="AWI08524.1"/>
    <property type="molecule type" value="Genomic_DNA"/>
</dbReference>
<evidence type="ECO:0000256" key="3">
    <source>
        <dbReference type="ARBA" id="ARBA00022679"/>
    </source>
</evidence>
<dbReference type="GO" id="GO:0016020">
    <property type="term" value="C:membrane"/>
    <property type="evidence" value="ECO:0007669"/>
    <property type="project" value="UniProtKB-SubCell"/>
</dbReference>
<feature type="transmembrane region" description="Helical" evidence="7">
    <location>
        <begin position="12"/>
        <end position="32"/>
    </location>
</feature>
<reference evidence="9 10" key="1">
    <citation type="journal article" date="2018" name="Syst. Appl. Microbiol.">
        <title>Ereboglobus luteus gen. nov. sp. nov. from cockroach guts, and new insights into the oxygen relationship of the genera Opitutus and Didymococcus (Verrucomicrobia: Opitutaceae).</title>
        <authorList>
            <person name="Tegtmeier D."/>
            <person name="Belitz A."/>
            <person name="Radek R."/>
            <person name="Heimerl T."/>
            <person name="Brune A."/>
        </authorList>
    </citation>
    <scope>NUCLEOTIDE SEQUENCE [LARGE SCALE GENOMIC DNA]</scope>
    <source>
        <strain evidence="9 10">Ho45</strain>
    </source>
</reference>
<accession>A0A2U8E1F3</accession>
<dbReference type="NCBIfam" id="TIGR03025">
    <property type="entry name" value="EPS_sugtrans"/>
    <property type="match status" value="1"/>
</dbReference>
<gene>
    <name evidence="9" type="ORF">CKA38_03990</name>
</gene>
<evidence type="ECO:0000313" key="9">
    <source>
        <dbReference type="EMBL" id="AWI08524.1"/>
    </source>
</evidence>
<comment type="similarity">
    <text evidence="2">Belongs to the bacterial sugar transferase family.</text>
</comment>
<organism evidence="9 10">
    <name type="scientific">Ereboglobus luteus</name>
    <dbReference type="NCBI Taxonomy" id="1796921"/>
    <lineage>
        <taxon>Bacteria</taxon>
        <taxon>Pseudomonadati</taxon>
        <taxon>Verrucomicrobiota</taxon>
        <taxon>Opitutia</taxon>
        <taxon>Opitutales</taxon>
        <taxon>Opitutaceae</taxon>
        <taxon>Ereboglobus</taxon>
    </lineage>
</organism>
<dbReference type="Pfam" id="PF02397">
    <property type="entry name" value="Bac_transf"/>
    <property type="match status" value="1"/>
</dbReference>
<evidence type="ECO:0000256" key="1">
    <source>
        <dbReference type="ARBA" id="ARBA00004141"/>
    </source>
</evidence>
<feature type="transmembrane region" description="Helical" evidence="7">
    <location>
        <begin position="109"/>
        <end position="127"/>
    </location>
</feature>
<dbReference type="AlphaFoldDB" id="A0A2U8E1F3"/>
<proteinExistence type="inferred from homology"/>
<evidence type="ECO:0000313" key="10">
    <source>
        <dbReference type="Proteomes" id="UP000244896"/>
    </source>
</evidence>
<evidence type="ECO:0000259" key="8">
    <source>
        <dbReference type="Pfam" id="PF02397"/>
    </source>
</evidence>
<evidence type="ECO:0000256" key="7">
    <source>
        <dbReference type="SAM" id="Phobius"/>
    </source>
</evidence>
<name>A0A2U8E1F3_9BACT</name>
<keyword evidence="3" id="KW-0808">Transferase</keyword>
<keyword evidence="6 7" id="KW-0472">Membrane</keyword>
<dbReference type="KEGG" id="elut:CKA38_03990"/>
<evidence type="ECO:0000256" key="2">
    <source>
        <dbReference type="ARBA" id="ARBA00006464"/>
    </source>
</evidence>
<evidence type="ECO:0000256" key="4">
    <source>
        <dbReference type="ARBA" id="ARBA00022692"/>
    </source>
</evidence>
<dbReference type="Proteomes" id="UP000244896">
    <property type="component" value="Chromosome"/>
</dbReference>
<dbReference type="PANTHER" id="PTHR30576">
    <property type="entry name" value="COLANIC BIOSYNTHESIS UDP-GLUCOSE LIPID CARRIER TRANSFERASE"/>
    <property type="match status" value="1"/>
</dbReference>
<dbReference type="InterPro" id="IPR003362">
    <property type="entry name" value="Bact_transf"/>
</dbReference>
<dbReference type="InterPro" id="IPR017475">
    <property type="entry name" value="EPS_sugar_tfrase"/>
</dbReference>
<feature type="domain" description="Bacterial sugar transferase" evidence="8">
    <location>
        <begin position="264"/>
        <end position="453"/>
    </location>
</feature>
<keyword evidence="5 7" id="KW-1133">Transmembrane helix</keyword>
<feature type="transmembrane region" description="Helical" evidence="7">
    <location>
        <begin position="81"/>
        <end position="103"/>
    </location>
</feature>
<dbReference type="PANTHER" id="PTHR30576:SF10">
    <property type="entry name" value="SLL5057 PROTEIN"/>
    <property type="match status" value="1"/>
</dbReference>
<dbReference type="RefSeq" id="WP_108824333.1">
    <property type="nucleotide sequence ID" value="NZ_CP023004.1"/>
</dbReference>
<dbReference type="OrthoDB" id="9808602at2"/>
<feature type="transmembrane region" description="Helical" evidence="7">
    <location>
        <begin position="269"/>
        <end position="290"/>
    </location>
</feature>
<keyword evidence="10" id="KW-1185">Reference proteome</keyword>
<dbReference type="GO" id="GO:0016780">
    <property type="term" value="F:phosphotransferase activity, for other substituted phosphate groups"/>
    <property type="evidence" value="ECO:0007669"/>
    <property type="project" value="TreeGrafter"/>
</dbReference>
<protein>
    <recommendedName>
        <fullName evidence="8">Bacterial sugar transferase domain-containing protein</fullName>
    </recommendedName>
</protein>
<keyword evidence="4 7" id="KW-0812">Transmembrane</keyword>
<sequence>MLKQSRQTRTRFHQICDGALFALSLVGAYLLRDGLARVDALGLSPLEPFVELVWVLPLVAVLGPVFLGAQRFYAGQRPSGFAAARAAAFTALAVVIILFLVRAQVARSVILLGCAAGGVLAYARAVFSARLASTRLAREQWCERVLWVGDPDANKRRRASLSTQEMSHIADVGDFDPRSEPPARLAELLHKHAVNTAIFDSAGTAQLAPYVDCCTREGVAVIICTGLAPLTASLDSAAHLDSLGGEMVVHFRAHKAGPAALALKRATDVLFSAAALVLLSPVFALAALTIKLTSRGPVLFRQTRAGLNGRPFEMVKFRTMRAGAENEQDALADKNEMRGPVFKMEDDPRVTPAGRFFRRHAIDELPQIWNVLRGEMSLVGPRPLPLYEVRRFDDDAHRRRQSMRPGLTCLWQISGRNDIDDFAEWVRLDLAYIDHWSPWLDARIVLATIPVVISGRGGR</sequence>
<comment type="subcellular location">
    <subcellularLocation>
        <location evidence="1">Membrane</location>
        <topology evidence="1">Multi-pass membrane protein</topology>
    </subcellularLocation>
</comment>